<keyword evidence="3" id="KW-1185">Reference proteome</keyword>
<dbReference type="RefSeq" id="WP_055474144.1">
    <property type="nucleotide sequence ID" value="NZ_JBIRWE010000017.1"/>
</dbReference>
<dbReference type="Proteomes" id="UP001611548">
    <property type="component" value="Unassembled WGS sequence"/>
</dbReference>
<evidence type="ECO:0000313" key="2">
    <source>
        <dbReference type="EMBL" id="MFI1967338.1"/>
    </source>
</evidence>
<dbReference type="EMBL" id="JBIRWE010000017">
    <property type="protein sequence ID" value="MFI1967338.1"/>
    <property type="molecule type" value="Genomic_DNA"/>
</dbReference>
<sequence>MKALDAAQRLDELLDDTTTAIRPKLKWRDGSTEVLQRNDAALNEPNGEATVSKTRYVRTKVSPAKLDRLLKSVADRWKESGYEVKDTAPKQPGFAGRAPDGFSVRCAVGGSGNIYFDAASSAVEDPGYSGTVPGEKGDRIPKDPDGYPLLKPDVTDPYWSA</sequence>
<proteinExistence type="predicted"/>
<reference evidence="2 3" key="1">
    <citation type="submission" date="2024-10" db="EMBL/GenBank/DDBJ databases">
        <title>The Natural Products Discovery Center: Release of the First 8490 Sequenced Strains for Exploring Actinobacteria Biosynthetic Diversity.</title>
        <authorList>
            <person name="Kalkreuter E."/>
            <person name="Kautsar S.A."/>
            <person name="Yang D."/>
            <person name="Bader C.D."/>
            <person name="Teijaro C.N."/>
            <person name="Fluegel L."/>
            <person name="Davis C.M."/>
            <person name="Simpson J.R."/>
            <person name="Lauterbach L."/>
            <person name="Steele A.D."/>
            <person name="Gui C."/>
            <person name="Meng S."/>
            <person name="Li G."/>
            <person name="Viehrig K."/>
            <person name="Ye F."/>
            <person name="Su P."/>
            <person name="Kiefer A.F."/>
            <person name="Nichols A."/>
            <person name="Cepeda A.J."/>
            <person name="Yan W."/>
            <person name="Fan B."/>
            <person name="Jiang Y."/>
            <person name="Adhikari A."/>
            <person name="Zheng C.-J."/>
            <person name="Schuster L."/>
            <person name="Cowan T.M."/>
            <person name="Smanski M.J."/>
            <person name="Chevrette M.G."/>
            <person name="De Carvalho L.P.S."/>
            <person name="Shen B."/>
        </authorList>
    </citation>
    <scope>NUCLEOTIDE SEQUENCE [LARGE SCALE GENOMIC DNA]</scope>
    <source>
        <strain evidence="2 3">NPDC020327</strain>
    </source>
</reference>
<accession>A0ABW7UXW5</accession>
<comment type="caution">
    <text evidence="2">The sequence shown here is derived from an EMBL/GenBank/DDBJ whole genome shotgun (WGS) entry which is preliminary data.</text>
</comment>
<protein>
    <submittedName>
        <fullName evidence="2">Uncharacterized protein</fullName>
    </submittedName>
</protein>
<evidence type="ECO:0000313" key="3">
    <source>
        <dbReference type="Proteomes" id="UP001611548"/>
    </source>
</evidence>
<feature type="region of interest" description="Disordered" evidence="1">
    <location>
        <begin position="123"/>
        <end position="161"/>
    </location>
</feature>
<name>A0ABW7UXW5_9ACTN</name>
<gene>
    <name evidence="2" type="ORF">ACH429_25005</name>
</gene>
<feature type="compositionally biased region" description="Basic and acidic residues" evidence="1">
    <location>
        <begin position="135"/>
        <end position="145"/>
    </location>
</feature>
<organism evidence="2 3">
    <name type="scientific">Streptomyces pathocidini</name>
    <dbReference type="NCBI Taxonomy" id="1650571"/>
    <lineage>
        <taxon>Bacteria</taxon>
        <taxon>Bacillati</taxon>
        <taxon>Actinomycetota</taxon>
        <taxon>Actinomycetes</taxon>
        <taxon>Kitasatosporales</taxon>
        <taxon>Streptomycetaceae</taxon>
        <taxon>Streptomyces</taxon>
    </lineage>
</organism>
<evidence type="ECO:0000256" key="1">
    <source>
        <dbReference type="SAM" id="MobiDB-lite"/>
    </source>
</evidence>